<dbReference type="InterPro" id="IPR047057">
    <property type="entry name" value="MerR_fam"/>
</dbReference>
<dbReference type="InterPro" id="IPR011256">
    <property type="entry name" value="Reg_factor_effector_dom_sf"/>
</dbReference>
<dbReference type="Proteomes" id="UP000184342">
    <property type="component" value="Unassembled WGS sequence"/>
</dbReference>
<dbReference type="InterPro" id="IPR009061">
    <property type="entry name" value="DNA-bd_dom_put_sf"/>
</dbReference>
<keyword evidence="3 6" id="KW-0238">DNA-binding</keyword>
<gene>
    <name evidence="6" type="ORF">SAMN02745691_01438</name>
</gene>
<dbReference type="PANTHER" id="PTHR30204:SF69">
    <property type="entry name" value="MERR-FAMILY TRANSCRIPTIONAL REGULATOR"/>
    <property type="match status" value="1"/>
</dbReference>
<name>A0A1M6GZD1_9FIRM</name>
<keyword evidence="4" id="KW-0804">Transcription</keyword>
<evidence type="ECO:0000256" key="1">
    <source>
        <dbReference type="ARBA" id="ARBA00022491"/>
    </source>
</evidence>
<dbReference type="InterPro" id="IPR000551">
    <property type="entry name" value="MerR-type_HTH_dom"/>
</dbReference>
<organism evidence="6 7">
    <name type="scientific">Parasporobacterium paucivorans DSM 15970</name>
    <dbReference type="NCBI Taxonomy" id="1122934"/>
    <lineage>
        <taxon>Bacteria</taxon>
        <taxon>Bacillati</taxon>
        <taxon>Bacillota</taxon>
        <taxon>Clostridia</taxon>
        <taxon>Lachnospirales</taxon>
        <taxon>Lachnospiraceae</taxon>
        <taxon>Parasporobacterium</taxon>
    </lineage>
</organism>
<dbReference type="SUPFAM" id="SSF46955">
    <property type="entry name" value="Putative DNA-binding domain"/>
    <property type="match status" value="1"/>
</dbReference>
<dbReference type="SMART" id="SM00422">
    <property type="entry name" value="HTH_MERR"/>
    <property type="match status" value="1"/>
</dbReference>
<evidence type="ECO:0000259" key="5">
    <source>
        <dbReference type="PROSITE" id="PS50937"/>
    </source>
</evidence>
<evidence type="ECO:0000313" key="6">
    <source>
        <dbReference type="EMBL" id="SHJ15292.1"/>
    </source>
</evidence>
<evidence type="ECO:0000256" key="3">
    <source>
        <dbReference type="ARBA" id="ARBA00023125"/>
    </source>
</evidence>
<dbReference type="GO" id="GO:0003700">
    <property type="term" value="F:DNA-binding transcription factor activity"/>
    <property type="evidence" value="ECO:0007669"/>
    <property type="project" value="InterPro"/>
</dbReference>
<evidence type="ECO:0000256" key="4">
    <source>
        <dbReference type="ARBA" id="ARBA00023163"/>
    </source>
</evidence>
<dbReference type="Gene3D" id="1.10.1660.10">
    <property type="match status" value="1"/>
</dbReference>
<feature type="domain" description="HTH merR-type" evidence="5">
    <location>
        <begin position="19"/>
        <end position="86"/>
    </location>
</feature>
<accession>A0A1M6GZD1</accession>
<dbReference type="STRING" id="1122934.SAMN02745691_01438"/>
<evidence type="ECO:0000256" key="2">
    <source>
        <dbReference type="ARBA" id="ARBA00023015"/>
    </source>
</evidence>
<evidence type="ECO:0000313" key="7">
    <source>
        <dbReference type="Proteomes" id="UP000184342"/>
    </source>
</evidence>
<keyword evidence="2" id="KW-0805">Transcription regulation</keyword>
<dbReference type="Pfam" id="PF13411">
    <property type="entry name" value="MerR_1"/>
    <property type="match status" value="1"/>
</dbReference>
<dbReference type="AlphaFoldDB" id="A0A1M6GZD1"/>
<sequence>MSHANEVNHLKQANNNDIWLTISEMAKIHGISRQTLIYYDKIKLFSPSFVDANGYRYYSAEQIPLLREICFLKSIGIRLEDIKIGTNITCSDDAVDILRTQEQEIAGQIDILNKQMIQIRERIDVCKESFRDIHEEQKPSIQEFPERKAVWLPWDDEEVTHPGIHRTLSRIWNILLDEGYLPNRYWGAVLFQEYLDSENPLQNAGGCTFVPREMKDGPNTIIFPAGKYACMSKYGMPYETKYVQMLLQWIKENGYKVIGNIYDACIMDSIIYKNEREVDLCQLQIPIAPL</sequence>
<dbReference type="GO" id="GO:0003677">
    <property type="term" value="F:DNA binding"/>
    <property type="evidence" value="ECO:0007669"/>
    <property type="project" value="UniProtKB-KW"/>
</dbReference>
<keyword evidence="7" id="KW-1185">Reference proteome</keyword>
<dbReference type="PANTHER" id="PTHR30204">
    <property type="entry name" value="REDOX-CYCLING DRUG-SENSING TRANSCRIPTIONAL ACTIVATOR SOXR"/>
    <property type="match status" value="1"/>
</dbReference>
<keyword evidence="1" id="KW-0678">Repressor</keyword>
<dbReference type="Gene3D" id="3.20.80.10">
    <property type="entry name" value="Regulatory factor, effector binding domain"/>
    <property type="match status" value="1"/>
</dbReference>
<dbReference type="SUPFAM" id="SSF55136">
    <property type="entry name" value="Probable bacterial effector-binding domain"/>
    <property type="match status" value="1"/>
</dbReference>
<dbReference type="EMBL" id="FQYT01000013">
    <property type="protein sequence ID" value="SHJ15292.1"/>
    <property type="molecule type" value="Genomic_DNA"/>
</dbReference>
<reference evidence="6 7" key="1">
    <citation type="submission" date="2016-11" db="EMBL/GenBank/DDBJ databases">
        <authorList>
            <person name="Jaros S."/>
            <person name="Januszkiewicz K."/>
            <person name="Wedrychowicz H."/>
        </authorList>
    </citation>
    <scope>NUCLEOTIDE SEQUENCE [LARGE SCALE GENOMIC DNA]</scope>
    <source>
        <strain evidence="6 7">DSM 15970</strain>
    </source>
</reference>
<dbReference type="RefSeq" id="WP_073993676.1">
    <property type="nucleotide sequence ID" value="NZ_FQYT01000013.1"/>
</dbReference>
<protein>
    <submittedName>
        <fullName evidence="6">DNA-binding transcriptional regulator, MerR family</fullName>
    </submittedName>
</protein>
<proteinExistence type="predicted"/>
<dbReference type="PROSITE" id="PS50937">
    <property type="entry name" value="HTH_MERR_2"/>
    <property type="match status" value="1"/>
</dbReference>